<dbReference type="AlphaFoldDB" id="A0A9P4XCT5"/>
<organism evidence="2 3">
    <name type="scientific">Trichoderma lentiforme</name>
    <dbReference type="NCBI Taxonomy" id="1567552"/>
    <lineage>
        <taxon>Eukaryota</taxon>
        <taxon>Fungi</taxon>
        <taxon>Dikarya</taxon>
        <taxon>Ascomycota</taxon>
        <taxon>Pezizomycotina</taxon>
        <taxon>Sordariomycetes</taxon>
        <taxon>Hypocreomycetidae</taxon>
        <taxon>Hypocreales</taxon>
        <taxon>Hypocreaceae</taxon>
        <taxon>Trichoderma</taxon>
    </lineage>
</organism>
<feature type="region of interest" description="Disordered" evidence="1">
    <location>
        <begin position="1"/>
        <end position="61"/>
    </location>
</feature>
<protein>
    <submittedName>
        <fullName evidence="2">Uncharacterized protein</fullName>
    </submittedName>
</protein>
<feature type="compositionally biased region" description="Basic and acidic residues" evidence="1">
    <location>
        <begin position="10"/>
        <end position="19"/>
    </location>
</feature>
<evidence type="ECO:0000313" key="2">
    <source>
        <dbReference type="EMBL" id="KAF3068761.1"/>
    </source>
</evidence>
<proteinExistence type="predicted"/>
<dbReference type="EMBL" id="QLNT01000013">
    <property type="protein sequence ID" value="KAF3068761.1"/>
    <property type="molecule type" value="Genomic_DNA"/>
</dbReference>
<evidence type="ECO:0000256" key="1">
    <source>
        <dbReference type="SAM" id="MobiDB-lite"/>
    </source>
</evidence>
<keyword evidence="3" id="KW-1185">Reference proteome</keyword>
<evidence type="ECO:0000313" key="3">
    <source>
        <dbReference type="Proteomes" id="UP000801864"/>
    </source>
</evidence>
<sequence length="61" mass="6632">MAIYEGSEPMPDRLEDHRSPLMHGIDLSRPPMNGSLAYEPTSPAGDAQAEELVRGPYAGHL</sequence>
<dbReference type="Proteomes" id="UP000801864">
    <property type="component" value="Unassembled WGS sequence"/>
</dbReference>
<comment type="caution">
    <text evidence="2">The sequence shown here is derived from an EMBL/GenBank/DDBJ whole genome shotgun (WGS) entry which is preliminary data.</text>
</comment>
<accession>A0A9P4XCT5</accession>
<gene>
    <name evidence="2" type="ORF">CFAM422_007726</name>
</gene>
<reference evidence="2 3" key="1">
    <citation type="submission" date="2018-06" db="EMBL/GenBank/DDBJ databases">
        <title>Genome analysis of cellulolytic fungus Trichoderma lentiforme CFAM-422.</title>
        <authorList>
            <person name="Steindorff A.S."/>
            <person name="Formighieri E.F."/>
            <person name="Midorikawa G.E.O."/>
            <person name="Tamietti M.S."/>
            <person name="Ramos E.Z."/>
            <person name="Silva A.S."/>
            <person name="Bon E.P.S."/>
            <person name="Mendes T.D."/>
            <person name="Damaso M.C.T."/>
            <person name="Favaro L.C.L."/>
        </authorList>
    </citation>
    <scope>NUCLEOTIDE SEQUENCE [LARGE SCALE GENOMIC DNA]</scope>
    <source>
        <strain evidence="2 3">CFAM-422</strain>
    </source>
</reference>
<name>A0A9P4XCT5_9HYPO</name>